<dbReference type="SUPFAM" id="SSF54928">
    <property type="entry name" value="RNA-binding domain, RBD"/>
    <property type="match status" value="1"/>
</dbReference>
<dbReference type="GO" id="GO:0003723">
    <property type="term" value="F:RNA binding"/>
    <property type="evidence" value="ECO:0007669"/>
    <property type="project" value="UniProtKB-UniRule"/>
</dbReference>
<dbReference type="VEuPathDB" id="FungiDB:KRP22_7259"/>
<dbReference type="GeneID" id="94231349"/>
<dbReference type="InterPro" id="IPR035979">
    <property type="entry name" value="RBD_domain_sf"/>
</dbReference>
<dbReference type="Proteomes" id="UP000005238">
    <property type="component" value="Unassembled WGS sequence"/>
</dbReference>
<dbReference type="RefSeq" id="XP_067741784.1">
    <property type="nucleotide sequence ID" value="XM_067895581.1"/>
</dbReference>
<dbReference type="Pfam" id="PF00076">
    <property type="entry name" value="RRM_1"/>
    <property type="match status" value="1"/>
</dbReference>
<feature type="compositionally biased region" description="Basic residues" evidence="2">
    <location>
        <begin position="184"/>
        <end position="193"/>
    </location>
</feature>
<dbReference type="InterPro" id="IPR000504">
    <property type="entry name" value="RRM_dom"/>
</dbReference>
<accession>H3GD41</accession>
<organism evidence="4 5">
    <name type="scientific">Phytophthora ramorum</name>
    <name type="common">Sudden oak death agent</name>
    <dbReference type="NCBI Taxonomy" id="164328"/>
    <lineage>
        <taxon>Eukaryota</taxon>
        <taxon>Sar</taxon>
        <taxon>Stramenopiles</taxon>
        <taxon>Oomycota</taxon>
        <taxon>Peronosporomycetes</taxon>
        <taxon>Peronosporales</taxon>
        <taxon>Peronosporaceae</taxon>
        <taxon>Phytophthora</taxon>
    </lineage>
</organism>
<dbReference type="eggNOG" id="ENOG502SAHJ">
    <property type="taxonomic scope" value="Eukaryota"/>
</dbReference>
<dbReference type="AlphaFoldDB" id="H3GD41"/>
<feature type="region of interest" description="Disordered" evidence="2">
    <location>
        <begin position="156"/>
        <end position="221"/>
    </location>
</feature>
<dbReference type="VEuPathDB" id="FungiDB:KRP23_9961"/>
<dbReference type="PROSITE" id="PS50102">
    <property type="entry name" value="RRM"/>
    <property type="match status" value="1"/>
</dbReference>
<feature type="compositionally biased region" description="Polar residues" evidence="2">
    <location>
        <begin position="172"/>
        <end position="183"/>
    </location>
</feature>
<evidence type="ECO:0000256" key="1">
    <source>
        <dbReference type="PROSITE-ProRule" id="PRU00176"/>
    </source>
</evidence>
<dbReference type="EnsemblProtists" id="Phyra73452">
    <property type="protein sequence ID" value="Phyra73452"/>
    <property type="gene ID" value="Phyra73452"/>
</dbReference>
<evidence type="ECO:0000259" key="3">
    <source>
        <dbReference type="PROSITE" id="PS50102"/>
    </source>
</evidence>
<dbReference type="Gene3D" id="3.30.70.330">
    <property type="match status" value="1"/>
</dbReference>
<evidence type="ECO:0000256" key="2">
    <source>
        <dbReference type="SAM" id="MobiDB-lite"/>
    </source>
</evidence>
<sequence length="221" mass="24356">MAPAKTKKCKQKQSKAALNAFKANGKAAIRTAPTVFLSHVPSALCVSERAVRDLFAEYGTLQSVSIHHNFLDVETDGFMYLEYAEKEEAEAAVAAVKEKSVGFSPSSDPKSKKAVHPSEITGMQAILALDRGEPKQDVDEQVRGILMGRSEVNRFSQSQAEQAMDEDDLILQSLSQHSFANSQPKKKKRKRPKKPDEDATTDKPKKTRKAKSNLVTIPSEL</sequence>
<dbReference type="OrthoDB" id="10039782at2759"/>
<dbReference type="HOGENOM" id="CLU_111806_0_0_1"/>
<dbReference type="InterPro" id="IPR012677">
    <property type="entry name" value="Nucleotide-bd_a/b_plait_sf"/>
</dbReference>
<reference evidence="4" key="2">
    <citation type="submission" date="2015-06" db="UniProtKB">
        <authorList>
            <consortium name="EnsemblProtists"/>
        </authorList>
    </citation>
    <scope>IDENTIFICATION</scope>
    <source>
        <strain evidence="4">Pr102</strain>
    </source>
</reference>
<protein>
    <recommendedName>
        <fullName evidence="3">RRM domain-containing protein</fullName>
    </recommendedName>
</protein>
<feature type="compositionally biased region" description="Basic and acidic residues" evidence="2">
    <location>
        <begin position="194"/>
        <end position="204"/>
    </location>
</feature>
<dbReference type="InParanoid" id="H3GD41"/>
<reference evidence="5" key="1">
    <citation type="journal article" date="2006" name="Science">
        <title>Phytophthora genome sequences uncover evolutionary origins and mechanisms of pathogenesis.</title>
        <authorList>
            <person name="Tyler B.M."/>
            <person name="Tripathy S."/>
            <person name="Zhang X."/>
            <person name="Dehal P."/>
            <person name="Jiang R.H."/>
            <person name="Aerts A."/>
            <person name="Arredondo F.D."/>
            <person name="Baxter L."/>
            <person name="Bensasson D."/>
            <person name="Beynon J.L."/>
            <person name="Chapman J."/>
            <person name="Damasceno C.M."/>
            <person name="Dorrance A.E."/>
            <person name="Dou D."/>
            <person name="Dickerman A.W."/>
            <person name="Dubchak I.L."/>
            <person name="Garbelotto M."/>
            <person name="Gijzen M."/>
            <person name="Gordon S.G."/>
            <person name="Govers F."/>
            <person name="Grunwald N.J."/>
            <person name="Huang W."/>
            <person name="Ivors K.L."/>
            <person name="Jones R.W."/>
            <person name="Kamoun S."/>
            <person name="Krampis K."/>
            <person name="Lamour K.H."/>
            <person name="Lee M.K."/>
            <person name="McDonald W.H."/>
            <person name="Medina M."/>
            <person name="Meijer H.J."/>
            <person name="Nordberg E.K."/>
            <person name="Maclean D.J."/>
            <person name="Ospina-Giraldo M.D."/>
            <person name="Morris P.F."/>
            <person name="Phuntumart V."/>
            <person name="Putnam N.H."/>
            <person name="Rash S."/>
            <person name="Rose J.K."/>
            <person name="Sakihama Y."/>
            <person name="Salamov A.A."/>
            <person name="Savidor A."/>
            <person name="Scheuring C.F."/>
            <person name="Smith B.M."/>
            <person name="Sobral B.W."/>
            <person name="Terry A."/>
            <person name="Torto-Alalibo T.A."/>
            <person name="Win J."/>
            <person name="Xu Z."/>
            <person name="Zhang H."/>
            <person name="Grigoriev I.V."/>
            <person name="Rokhsar D.S."/>
            <person name="Boore J.L."/>
        </authorList>
    </citation>
    <scope>NUCLEOTIDE SEQUENCE [LARGE SCALE GENOMIC DNA]</scope>
    <source>
        <strain evidence="5">Pr102</strain>
    </source>
</reference>
<proteinExistence type="predicted"/>
<evidence type="ECO:0000313" key="5">
    <source>
        <dbReference type="Proteomes" id="UP000005238"/>
    </source>
</evidence>
<feature type="domain" description="RRM" evidence="3">
    <location>
        <begin position="33"/>
        <end position="108"/>
    </location>
</feature>
<dbReference type="CDD" id="cd00590">
    <property type="entry name" value="RRM_SF"/>
    <property type="match status" value="1"/>
</dbReference>
<keyword evidence="5" id="KW-1185">Reference proteome</keyword>
<dbReference type="EMBL" id="DS566000">
    <property type="status" value="NOT_ANNOTATED_CDS"/>
    <property type="molecule type" value="Genomic_DNA"/>
</dbReference>
<evidence type="ECO:0000313" key="4">
    <source>
        <dbReference type="EnsemblProtists" id="Phyra73452"/>
    </source>
</evidence>
<name>H3GD41_PHYRM</name>
<dbReference type="OMA" id="MEPDGFM"/>
<keyword evidence="1" id="KW-0694">RNA-binding</keyword>